<dbReference type="EMBL" id="DVJN01000183">
    <property type="protein sequence ID" value="HIS93152.1"/>
    <property type="molecule type" value="Genomic_DNA"/>
</dbReference>
<comment type="caution">
    <text evidence="3">The sequence shown here is derived from an EMBL/GenBank/DDBJ whole genome shotgun (WGS) entry which is preliminary data.</text>
</comment>
<dbReference type="GO" id="GO:0005996">
    <property type="term" value="P:monosaccharide metabolic process"/>
    <property type="evidence" value="ECO:0007669"/>
    <property type="project" value="InterPro"/>
</dbReference>
<accession>A0A9D1G1A1</accession>
<evidence type="ECO:0000313" key="3">
    <source>
        <dbReference type="EMBL" id="HIS93152.1"/>
    </source>
</evidence>
<dbReference type="InterPro" id="IPR009015">
    <property type="entry name" value="Fucose_isomerase_N/cen_sf"/>
</dbReference>
<organism evidence="3 4">
    <name type="scientific">Candidatus Alectryocaccomicrobium excrementavium</name>
    <dbReference type="NCBI Taxonomy" id="2840668"/>
    <lineage>
        <taxon>Bacteria</taxon>
        <taxon>Bacillati</taxon>
        <taxon>Bacillota</taxon>
        <taxon>Clostridia</taxon>
        <taxon>Candidatus Alectryocaccomicrobium</taxon>
    </lineage>
</organism>
<dbReference type="Proteomes" id="UP000824140">
    <property type="component" value="Unassembled WGS sequence"/>
</dbReference>
<dbReference type="GO" id="GO:0005737">
    <property type="term" value="C:cytoplasm"/>
    <property type="evidence" value="ECO:0007669"/>
    <property type="project" value="InterPro"/>
</dbReference>
<dbReference type="GO" id="GO:0016861">
    <property type="term" value="F:intramolecular oxidoreductase activity, interconverting aldoses and ketoses"/>
    <property type="evidence" value="ECO:0007669"/>
    <property type="project" value="InterPro"/>
</dbReference>
<keyword evidence="2" id="KW-0119">Carbohydrate metabolism</keyword>
<dbReference type="SUPFAM" id="SSF53743">
    <property type="entry name" value="FucI/AraA N-terminal and middle domains"/>
    <property type="match status" value="1"/>
</dbReference>
<evidence type="ECO:0000256" key="2">
    <source>
        <dbReference type="ARBA" id="ARBA00023277"/>
    </source>
</evidence>
<proteinExistence type="predicted"/>
<dbReference type="PANTHER" id="PTHR36120:SF1">
    <property type="entry name" value="L-FUCOSE ISOMERASE C-TERMINAL DOMAIN-CONTAINING PROTEIN"/>
    <property type="match status" value="1"/>
</dbReference>
<dbReference type="AlphaFoldDB" id="A0A9D1G1A1"/>
<evidence type="ECO:0000313" key="4">
    <source>
        <dbReference type="Proteomes" id="UP000824140"/>
    </source>
</evidence>
<reference evidence="3" key="2">
    <citation type="journal article" date="2021" name="PeerJ">
        <title>Extensive microbial diversity within the chicken gut microbiome revealed by metagenomics and culture.</title>
        <authorList>
            <person name="Gilroy R."/>
            <person name="Ravi A."/>
            <person name="Getino M."/>
            <person name="Pursley I."/>
            <person name="Horton D.L."/>
            <person name="Alikhan N.F."/>
            <person name="Baker D."/>
            <person name="Gharbi K."/>
            <person name="Hall N."/>
            <person name="Watson M."/>
            <person name="Adriaenssens E.M."/>
            <person name="Foster-Nyarko E."/>
            <person name="Jarju S."/>
            <person name="Secka A."/>
            <person name="Antonio M."/>
            <person name="Oren A."/>
            <person name="Chaudhuri R.R."/>
            <person name="La Ragione R."/>
            <person name="Hildebrand F."/>
            <person name="Pallen M.J."/>
        </authorList>
    </citation>
    <scope>NUCLEOTIDE SEQUENCE</scope>
    <source>
        <strain evidence="3">13766</strain>
    </source>
</reference>
<gene>
    <name evidence="3" type="ORF">IAA84_09080</name>
</gene>
<reference evidence="3" key="1">
    <citation type="submission" date="2020-10" db="EMBL/GenBank/DDBJ databases">
        <authorList>
            <person name="Gilroy R."/>
        </authorList>
    </citation>
    <scope>NUCLEOTIDE SEQUENCE</scope>
    <source>
        <strain evidence="3">13766</strain>
    </source>
</reference>
<keyword evidence="1" id="KW-0413">Isomerase</keyword>
<dbReference type="PANTHER" id="PTHR36120">
    <property type="entry name" value="FUCOSE ISOMERASE"/>
    <property type="match status" value="1"/>
</dbReference>
<name>A0A9D1G1A1_9FIRM</name>
<evidence type="ECO:0008006" key="5">
    <source>
        <dbReference type="Google" id="ProtNLM"/>
    </source>
</evidence>
<protein>
    <recommendedName>
        <fullName evidence="5">Fucose isomerase</fullName>
    </recommendedName>
</protein>
<evidence type="ECO:0000256" key="1">
    <source>
        <dbReference type="ARBA" id="ARBA00023235"/>
    </source>
</evidence>
<sequence length="464" mass="52427">MLDYHVKIGLAPMRRDVTPRPGIFNWEKAEERGHKVVAYIEEHFATEKISFVDLKGINPVDVMFNEDDAQRVIERFQAEKVDAVLIINCNFGNEEIAAQVAKALGKPVCIWAPIDDSFLPDGTRYTDSQCGLFGVSRQLQRFHIPFSYIETCAVEDPIFAAGLRRFASVACMVKNFRGMRIAQVGLRPKPFCSVIFNEGELMEKFGISVIPVNLAVIIEQYNRILAEEDAKLEAGAKMLESRYEMDDITPPLLKKVYAFVLLYQWVFEAYRVQAVSAECWTAMQLAVGAMPCMAYSVLADMGYIISCESDLHGAITMALLSCASQGEKIPFFGEFTVRHPEDKNAELLWHCGPFAYSLRKAGGPTKAVNMRQWFPVKDGRYTIARFDQDSGDYRLLAGTCQSTDGPYTFGTYLWARFDNLSAWERKLIEGPYIHHMAEIEGDYTQELRELCKYLPALSPDGVEP</sequence>